<comment type="similarity">
    <text evidence="2">Belongs to the pectinesterase family.</text>
</comment>
<dbReference type="AlphaFoldDB" id="A0A9W9PLL4"/>
<dbReference type="Proteomes" id="UP001150941">
    <property type="component" value="Unassembled WGS sequence"/>
</dbReference>
<feature type="compositionally biased region" description="Gly residues" evidence="6">
    <location>
        <begin position="781"/>
        <end position="804"/>
    </location>
</feature>
<dbReference type="InterPro" id="IPR012334">
    <property type="entry name" value="Pectin_lyas_fold"/>
</dbReference>
<evidence type="ECO:0000256" key="6">
    <source>
        <dbReference type="SAM" id="MobiDB-lite"/>
    </source>
</evidence>
<evidence type="ECO:0000313" key="10">
    <source>
        <dbReference type="Proteomes" id="UP001150941"/>
    </source>
</evidence>
<feature type="compositionally biased region" description="Low complexity" evidence="6">
    <location>
        <begin position="401"/>
        <end position="442"/>
    </location>
</feature>
<keyword evidence="4" id="KW-0378">Hydrolase</keyword>
<dbReference type="SUPFAM" id="SSF51126">
    <property type="entry name" value="Pectin lyase-like"/>
    <property type="match status" value="2"/>
</dbReference>
<feature type="signal peptide" evidence="7">
    <location>
        <begin position="1"/>
        <end position="15"/>
    </location>
</feature>
<dbReference type="GO" id="GO:0030599">
    <property type="term" value="F:pectinesterase activity"/>
    <property type="evidence" value="ECO:0007669"/>
    <property type="project" value="UniProtKB-EC"/>
</dbReference>
<protein>
    <recommendedName>
        <fullName evidence="3">pectinesterase</fullName>
        <ecNumber evidence="3">3.1.1.11</ecNumber>
    </recommendedName>
</protein>
<sequence>MRILFLLGLMGLATGTVLEDCTCSYTITVTKTKTKTLTVAPTAPGPTEVATTSPTSTGKTQRGRYYFYDFTWTHRGRDYYDFTQRGRYYFYDFTWTHRGRDYYDFTQRGCHYFYDVTCEVVTSTTSPSEVTTSTTLPGLSEVGTTSTTLPSDVDTTSTTSPSEVITTSTTLPGPNEVVTTSTTSPGTTELITTSTTSPGPTGVTSVDPTVPGTTEVVTTSTTSPRPSEVVTTSPTSPGPTGVTSIDPTVPGPSEVVTTSTTLPGPSEVVTTSPTSPGLTGVTTVDPTVPGTTEVVTTSTTLPGPAEVVTTSTSPGPNNVVTPSPTSPGPSEVVTISPTTPGPSEVVTISPTLPGPSEVLTISPTLPGPSEVVTISPTLPGPSEVVTTSPTSPGPSEIVTISPTTPGTTEVVTTSPTSPGPTGIVSISPTSPCPTEVVTTSPTSPGPEPGDGDSSTLIVCKNPSKGQYLTVTAALAAIPDNGRPYTIYIKSGIYEEQITISRKGRVVLRGETSFKNDFTKNTVTIQYSDAATTSSSDKEKTGVITVEDTGGETVVALYNINFKNTSPRRDNTEGLAADFDGLVAAYGCSFIGYHHTLFAKKGSLVLSNSYVEGSGDFIWGYATLFAHQSWIAVNTPGHSIAEQGRSSSAAKGGFVFDTSLVSRTDSCGNSHDTFLGRPLNQYSLVVYMNSFLDSNIDPAGWSGWSTSSPQTAHVLFGEYNNSGPGSSLSARASFATKLSKRQAAAYSLSEWISDTSWLDMAAYNYKPSYDLAGGDLPAPEGESGGSGPGPGSGSGSGSGPGGNGGALVVSPTTIANTKTYKTIQDALDHLPSGHGNVTVFIYPGTYKEKLVIDYSRTIILIGYTKSKEEYSKNQVTIRSDSTASSDNHEALGSSATILVKSGHLRASNINIVNKRSGTKNRGAVALAINESARASLYDCQTISGQISILVDGNLFVSNSYIEGSGNPIYGSGPGKLVCSTISLDGSGRYNTVDERELRSMLGNLVLDQVTFRYPRSFAPAGRILALDRCPACLWGSLKPGTRVLL</sequence>
<keyword evidence="5" id="KW-0063">Aspartyl esterase</keyword>
<feature type="chain" id="PRO_5040885371" description="pectinesterase" evidence="7">
    <location>
        <begin position="16"/>
        <end position="1044"/>
    </location>
</feature>
<name>A0A9W9PLL4_9EURO</name>
<feature type="compositionally biased region" description="Low complexity" evidence="6">
    <location>
        <begin position="276"/>
        <end position="303"/>
    </location>
</feature>
<dbReference type="PANTHER" id="PTHR31321">
    <property type="entry name" value="ACYL-COA THIOESTER HYDROLASE YBHC-RELATED"/>
    <property type="match status" value="1"/>
</dbReference>
<feature type="region of interest" description="Disordered" evidence="6">
    <location>
        <begin position="127"/>
        <end position="330"/>
    </location>
</feature>
<evidence type="ECO:0000313" key="9">
    <source>
        <dbReference type="EMBL" id="KAJ5248590.1"/>
    </source>
</evidence>
<comment type="caution">
    <text evidence="9">The sequence shown here is derived from an EMBL/GenBank/DDBJ whole genome shotgun (WGS) entry which is preliminary data.</text>
</comment>
<dbReference type="EC" id="3.1.1.11" evidence="3"/>
<feature type="compositionally biased region" description="Polar residues" evidence="6">
    <location>
        <begin position="255"/>
        <end position="275"/>
    </location>
</feature>
<feature type="compositionally biased region" description="Polar residues" evidence="6">
    <location>
        <begin position="308"/>
        <end position="318"/>
    </location>
</feature>
<feature type="domain" description="Pectinesterase catalytic" evidence="8">
    <location>
        <begin position="457"/>
        <end position="752"/>
    </location>
</feature>
<keyword evidence="10" id="KW-1185">Reference proteome</keyword>
<evidence type="ECO:0000256" key="2">
    <source>
        <dbReference type="ARBA" id="ARBA00008891"/>
    </source>
</evidence>
<feature type="compositionally biased region" description="Low complexity" evidence="6">
    <location>
        <begin position="179"/>
        <end position="244"/>
    </location>
</feature>
<feature type="domain" description="Pectinesterase catalytic" evidence="8">
    <location>
        <begin position="816"/>
        <end position="970"/>
    </location>
</feature>
<evidence type="ECO:0000256" key="4">
    <source>
        <dbReference type="ARBA" id="ARBA00022801"/>
    </source>
</evidence>
<evidence type="ECO:0000256" key="5">
    <source>
        <dbReference type="ARBA" id="ARBA00023085"/>
    </source>
</evidence>
<comment type="pathway">
    <text evidence="1">Glycan metabolism; pectin degradation; 2-dehydro-3-deoxy-D-gluconate from pectin: step 1/5.</text>
</comment>
<evidence type="ECO:0000256" key="7">
    <source>
        <dbReference type="SAM" id="SignalP"/>
    </source>
</evidence>
<reference evidence="9" key="1">
    <citation type="submission" date="2022-11" db="EMBL/GenBank/DDBJ databases">
        <authorList>
            <person name="Petersen C."/>
        </authorList>
    </citation>
    <scope>NUCLEOTIDE SEQUENCE</scope>
    <source>
        <strain evidence="9">IBT 19713</strain>
    </source>
</reference>
<reference evidence="9" key="2">
    <citation type="journal article" date="2023" name="IMA Fungus">
        <title>Comparative genomic study of the Penicillium genus elucidates a diverse pangenome and 15 lateral gene transfer events.</title>
        <authorList>
            <person name="Petersen C."/>
            <person name="Sorensen T."/>
            <person name="Nielsen M.R."/>
            <person name="Sondergaard T.E."/>
            <person name="Sorensen J.L."/>
            <person name="Fitzpatrick D.A."/>
            <person name="Frisvad J.C."/>
            <person name="Nielsen K.L."/>
        </authorList>
    </citation>
    <scope>NUCLEOTIDE SEQUENCE</scope>
    <source>
        <strain evidence="9">IBT 19713</strain>
    </source>
</reference>
<evidence type="ECO:0000256" key="1">
    <source>
        <dbReference type="ARBA" id="ARBA00005184"/>
    </source>
</evidence>
<feature type="compositionally biased region" description="Low complexity" evidence="6">
    <location>
        <begin position="144"/>
        <end position="162"/>
    </location>
</feature>
<proteinExistence type="inferred from homology"/>
<dbReference type="Pfam" id="PF01095">
    <property type="entry name" value="Pectinesterase"/>
    <property type="match status" value="2"/>
</dbReference>
<organism evidence="9 10">
    <name type="scientific">Penicillium chermesinum</name>
    <dbReference type="NCBI Taxonomy" id="63820"/>
    <lineage>
        <taxon>Eukaryota</taxon>
        <taxon>Fungi</taxon>
        <taxon>Dikarya</taxon>
        <taxon>Ascomycota</taxon>
        <taxon>Pezizomycotina</taxon>
        <taxon>Eurotiomycetes</taxon>
        <taxon>Eurotiomycetidae</taxon>
        <taxon>Eurotiales</taxon>
        <taxon>Aspergillaceae</taxon>
        <taxon>Penicillium</taxon>
    </lineage>
</organism>
<dbReference type="EMBL" id="JAPQKS010000001">
    <property type="protein sequence ID" value="KAJ5248590.1"/>
    <property type="molecule type" value="Genomic_DNA"/>
</dbReference>
<dbReference type="GeneID" id="83196641"/>
<dbReference type="Gene3D" id="2.160.20.10">
    <property type="entry name" value="Single-stranded right-handed beta-helix, Pectin lyase-like"/>
    <property type="match status" value="2"/>
</dbReference>
<accession>A0A9W9PLL4</accession>
<gene>
    <name evidence="9" type="ORF">N7468_000041</name>
</gene>
<feature type="compositionally biased region" description="Low complexity" evidence="6">
    <location>
        <begin position="319"/>
        <end position="330"/>
    </location>
</feature>
<feature type="compositionally biased region" description="Polar residues" evidence="6">
    <location>
        <begin position="163"/>
        <end position="172"/>
    </location>
</feature>
<evidence type="ECO:0000256" key="3">
    <source>
        <dbReference type="ARBA" id="ARBA00013229"/>
    </source>
</evidence>
<keyword evidence="7" id="KW-0732">Signal</keyword>
<dbReference type="RefSeq" id="XP_058335369.1">
    <property type="nucleotide sequence ID" value="XM_058469338.1"/>
</dbReference>
<dbReference type="InterPro" id="IPR000070">
    <property type="entry name" value="Pectinesterase_cat"/>
</dbReference>
<dbReference type="GO" id="GO:0042545">
    <property type="term" value="P:cell wall modification"/>
    <property type="evidence" value="ECO:0007669"/>
    <property type="project" value="InterPro"/>
</dbReference>
<evidence type="ECO:0000259" key="8">
    <source>
        <dbReference type="Pfam" id="PF01095"/>
    </source>
</evidence>
<feature type="region of interest" description="Disordered" evidence="6">
    <location>
        <begin position="376"/>
        <end position="453"/>
    </location>
</feature>
<dbReference type="InterPro" id="IPR011050">
    <property type="entry name" value="Pectin_lyase_fold/virulence"/>
</dbReference>
<dbReference type="OrthoDB" id="1546079at2759"/>
<dbReference type="PANTHER" id="PTHR31321:SF58">
    <property type="entry name" value="METHYLESTERASE, PUTATIVE-RELATED"/>
    <property type="match status" value="1"/>
</dbReference>
<feature type="region of interest" description="Disordered" evidence="6">
    <location>
        <begin position="773"/>
        <end position="808"/>
    </location>
</feature>